<dbReference type="RefSeq" id="WP_289784365.1">
    <property type="nucleotide sequence ID" value="NZ_JAUDJE010000002.1"/>
</dbReference>
<feature type="domain" description="Acetyl-CoA dehydrogenase-like C-terminal" evidence="9">
    <location>
        <begin position="492"/>
        <end position="596"/>
    </location>
</feature>
<keyword evidence="11" id="KW-1185">Reference proteome</keyword>
<keyword evidence="4" id="KW-0274">FAD</keyword>
<evidence type="ECO:0000259" key="6">
    <source>
        <dbReference type="Pfam" id="PF00441"/>
    </source>
</evidence>
<comment type="caution">
    <text evidence="10">The sequence shown here is derived from an EMBL/GenBank/DDBJ whole genome shotgun (WGS) entry which is preliminary data.</text>
</comment>
<evidence type="ECO:0000256" key="1">
    <source>
        <dbReference type="ARBA" id="ARBA00001974"/>
    </source>
</evidence>
<evidence type="ECO:0000259" key="8">
    <source>
        <dbReference type="Pfam" id="PF02771"/>
    </source>
</evidence>
<dbReference type="Pfam" id="PF12806">
    <property type="entry name" value="Acyl-CoA_dh_C"/>
    <property type="match status" value="1"/>
</dbReference>
<evidence type="ECO:0000256" key="4">
    <source>
        <dbReference type="ARBA" id="ARBA00022827"/>
    </source>
</evidence>
<evidence type="ECO:0000256" key="5">
    <source>
        <dbReference type="ARBA" id="ARBA00023002"/>
    </source>
</evidence>
<comment type="cofactor">
    <cofactor evidence="1">
        <name>FAD</name>
        <dbReference type="ChEBI" id="CHEBI:57692"/>
    </cofactor>
</comment>
<evidence type="ECO:0000259" key="9">
    <source>
        <dbReference type="Pfam" id="PF12806"/>
    </source>
</evidence>
<feature type="domain" description="Acyl-CoA dehydrogenase/oxidase N-terminal" evidence="8">
    <location>
        <begin position="74"/>
        <end position="156"/>
    </location>
</feature>
<sequence>MPYVTPLQDFRFALKALAGLDDILKLPGFEEVTPDLVDAILDENARFVEQAIVPLNVPGDRQPPRWEDGRVTTTPGFRQGFADYAASGWQGLQHPAQWGGQGLPKLVAAAPSENIQAASLAFSLCPMLTDGVIEALLTVGSDAQRQAYVPNLIAGKWTGTMNLTEPQAGSDLAQVATRAVPQADGTYRLSGQKIFITYGEHDLAENIIHLVLARTPDAPAGVKGISLFIVPKFLVNADGSLGPRNDVWCASLEHKLGIHGSPTAVLLYGSGKGDAGEGAVGYLVGEQNRGLEYMFIMMNAARFGVGQQGIAVSERAYQHALAYARERVQGRAVEGSAGPVPIARHPDVQRMLLTMRALTEAARAVSFVAAAAHDKGTHHPDAEVRARNRAFYEYLVPIVKGFSTETAVEVASLGIQVHGGMGYIEETGAAQYYRDARILPIYEGTTAIQANDLVGRKTLRDGGATAYACIAAMRDTLKTLDTETGRADAADREGLYLLRDNLDQAIQAYDGAVAFILEHAQSNIRAVYAASVPYLMLAGTVHGGWQMARAALACRRPLAEGSTDPFYRAKLATALFYGAQVLPRALSLAAAVRAGAVADACGAQSDIA</sequence>
<dbReference type="Pfam" id="PF00441">
    <property type="entry name" value="Acyl-CoA_dh_1"/>
    <property type="match status" value="1"/>
</dbReference>
<evidence type="ECO:0000256" key="2">
    <source>
        <dbReference type="ARBA" id="ARBA00009347"/>
    </source>
</evidence>
<dbReference type="InterPro" id="IPR006091">
    <property type="entry name" value="Acyl-CoA_Oxase/DH_mid-dom"/>
</dbReference>
<dbReference type="Gene3D" id="1.20.140.10">
    <property type="entry name" value="Butyryl-CoA Dehydrogenase, subunit A, domain 3"/>
    <property type="match status" value="1"/>
</dbReference>
<evidence type="ECO:0000259" key="7">
    <source>
        <dbReference type="Pfam" id="PF02770"/>
    </source>
</evidence>
<dbReference type="InterPro" id="IPR036250">
    <property type="entry name" value="AcylCo_DH-like_C"/>
</dbReference>
<dbReference type="InterPro" id="IPR037069">
    <property type="entry name" value="AcylCoA_DH/ox_N_sf"/>
</dbReference>
<feature type="domain" description="Acyl-CoA oxidase/dehydrogenase middle" evidence="7">
    <location>
        <begin position="161"/>
        <end position="263"/>
    </location>
</feature>
<dbReference type="PANTHER" id="PTHR42803:SF1">
    <property type="entry name" value="BROAD-SPECIFICITY LINEAR ACYL-COA DEHYDROGENASE FADE5"/>
    <property type="match status" value="1"/>
</dbReference>
<dbReference type="InterPro" id="IPR009100">
    <property type="entry name" value="AcylCoA_DH/oxidase_NM_dom_sf"/>
</dbReference>
<dbReference type="InterPro" id="IPR052166">
    <property type="entry name" value="Diverse_Acyl-CoA_DH"/>
</dbReference>
<accession>A0ABT7VYU0</accession>
<dbReference type="Gene3D" id="1.10.540.10">
    <property type="entry name" value="Acyl-CoA dehydrogenase/oxidase, N-terminal domain"/>
    <property type="match status" value="1"/>
</dbReference>
<dbReference type="EMBL" id="JAUDJE010000002">
    <property type="protein sequence ID" value="MDM9558107.1"/>
    <property type="molecule type" value="Genomic_DNA"/>
</dbReference>
<keyword evidence="3" id="KW-0285">Flavoprotein</keyword>
<organism evidence="10 11">
    <name type="scientific">Bordetella petrii</name>
    <dbReference type="NCBI Taxonomy" id="94624"/>
    <lineage>
        <taxon>Bacteria</taxon>
        <taxon>Pseudomonadati</taxon>
        <taxon>Pseudomonadota</taxon>
        <taxon>Betaproteobacteria</taxon>
        <taxon>Burkholderiales</taxon>
        <taxon>Alcaligenaceae</taxon>
        <taxon>Bordetella</taxon>
    </lineage>
</organism>
<evidence type="ECO:0000313" key="11">
    <source>
        <dbReference type="Proteomes" id="UP001175604"/>
    </source>
</evidence>
<proteinExistence type="inferred from homology"/>
<dbReference type="PANTHER" id="PTHR42803">
    <property type="entry name" value="ACYL-COA DEHYDROGENASE"/>
    <property type="match status" value="1"/>
</dbReference>
<comment type="similarity">
    <text evidence="2">Belongs to the acyl-CoA dehydrogenase family.</text>
</comment>
<dbReference type="Gene3D" id="2.40.110.10">
    <property type="entry name" value="Butyryl-CoA Dehydrogenase, subunit A, domain 2"/>
    <property type="match status" value="1"/>
</dbReference>
<dbReference type="InterPro" id="IPR025878">
    <property type="entry name" value="Acyl-CoA_dh-like_C_dom"/>
</dbReference>
<dbReference type="Proteomes" id="UP001175604">
    <property type="component" value="Unassembled WGS sequence"/>
</dbReference>
<gene>
    <name evidence="10" type="ORF">QUC21_03655</name>
</gene>
<name>A0ABT7VYU0_9BORD</name>
<dbReference type="SUPFAM" id="SSF56645">
    <property type="entry name" value="Acyl-CoA dehydrogenase NM domain-like"/>
    <property type="match status" value="1"/>
</dbReference>
<dbReference type="SUPFAM" id="SSF47203">
    <property type="entry name" value="Acyl-CoA dehydrogenase C-terminal domain-like"/>
    <property type="match status" value="1"/>
</dbReference>
<evidence type="ECO:0000256" key="3">
    <source>
        <dbReference type="ARBA" id="ARBA00022630"/>
    </source>
</evidence>
<feature type="domain" description="Acyl-CoA dehydrogenase/oxidase C-terminal" evidence="6">
    <location>
        <begin position="288"/>
        <end position="453"/>
    </location>
</feature>
<protein>
    <submittedName>
        <fullName evidence="10">Acyl-CoA dehydrogenase</fullName>
    </submittedName>
</protein>
<keyword evidence="5" id="KW-0560">Oxidoreductase</keyword>
<dbReference type="InterPro" id="IPR046373">
    <property type="entry name" value="Acyl-CoA_Oxase/DH_mid-dom_sf"/>
</dbReference>
<dbReference type="InterPro" id="IPR013786">
    <property type="entry name" value="AcylCoA_DH/ox_N"/>
</dbReference>
<dbReference type="InterPro" id="IPR009075">
    <property type="entry name" value="AcylCo_DH/oxidase_C"/>
</dbReference>
<dbReference type="Pfam" id="PF02771">
    <property type="entry name" value="Acyl-CoA_dh_N"/>
    <property type="match status" value="1"/>
</dbReference>
<dbReference type="Pfam" id="PF02770">
    <property type="entry name" value="Acyl-CoA_dh_M"/>
    <property type="match status" value="1"/>
</dbReference>
<evidence type="ECO:0000313" key="10">
    <source>
        <dbReference type="EMBL" id="MDM9558107.1"/>
    </source>
</evidence>
<reference evidence="10" key="1">
    <citation type="submission" date="2023-06" db="EMBL/GenBank/DDBJ databases">
        <title>full genome analysis of Phenantherene degrader P3.</title>
        <authorList>
            <person name="Akbar A."/>
            <person name="Rahmeh R."/>
            <person name="Kishk M."/>
        </authorList>
    </citation>
    <scope>NUCLEOTIDE SEQUENCE</scope>
    <source>
        <strain evidence="10">P3</strain>
    </source>
</reference>